<protein>
    <submittedName>
        <fullName evidence="1">Uncharacterized protein</fullName>
    </submittedName>
</protein>
<dbReference type="AlphaFoldDB" id="A0A1F7UM82"/>
<dbReference type="STRING" id="1802399.A3E39_04570"/>
<organism evidence="1 2">
    <name type="scientific">Candidatus Uhrbacteria bacterium RIFCSPHIGHO2_12_FULL_60_25</name>
    <dbReference type="NCBI Taxonomy" id="1802399"/>
    <lineage>
        <taxon>Bacteria</taxon>
        <taxon>Candidatus Uhriibacteriota</taxon>
    </lineage>
</organism>
<dbReference type="EMBL" id="MGEH01000010">
    <property type="protein sequence ID" value="OGL79403.1"/>
    <property type="molecule type" value="Genomic_DNA"/>
</dbReference>
<dbReference type="Proteomes" id="UP000176603">
    <property type="component" value="Unassembled WGS sequence"/>
</dbReference>
<evidence type="ECO:0000313" key="2">
    <source>
        <dbReference type="Proteomes" id="UP000176603"/>
    </source>
</evidence>
<proteinExistence type="predicted"/>
<sequence length="114" mass="13555">MREDDMLLPPVCPSPHTNMIYEKVDQPVEVLAAFRKDRAEPMTFKWGNRYYQVKKINLVHTEREGREKVYYFSVSDDTAAFRLSFRSETLAWRLEEMCETTLNRKRWGKSDTAT</sequence>
<comment type="caution">
    <text evidence="1">The sequence shown here is derived from an EMBL/GenBank/DDBJ whole genome shotgun (WGS) entry which is preliminary data.</text>
</comment>
<evidence type="ECO:0000313" key="1">
    <source>
        <dbReference type="EMBL" id="OGL79403.1"/>
    </source>
</evidence>
<reference evidence="1 2" key="1">
    <citation type="journal article" date="2016" name="Nat. Commun.">
        <title>Thousands of microbial genomes shed light on interconnected biogeochemical processes in an aquifer system.</title>
        <authorList>
            <person name="Anantharaman K."/>
            <person name="Brown C.T."/>
            <person name="Hug L.A."/>
            <person name="Sharon I."/>
            <person name="Castelle C.J."/>
            <person name="Probst A.J."/>
            <person name="Thomas B.C."/>
            <person name="Singh A."/>
            <person name="Wilkins M.J."/>
            <person name="Karaoz U."/>
            <person name="Brodie E.L."/>
            <person name="Williams K.H."/>
            <person name="Hubbard S.S."/>
            <person name="Banfield J.F."/>
        </authorList>
    </citation>
    <scope>NUCLEOTIDE SEQUENCE [LARGE SCALE GENOMIC DNA]</scope>
</reference>
<accession>A0A1F7UM82</accession>
<name>A0A1F7UM82_9BACT</name>
<gene>
    <name evidence="1" type="ORF">A3E39_04570</name>
</gene>